<dbReference type="AlphaFoldDB" id="A0A852U9F5"/>
<evidence type="ECO:0000313" key="5">
    <source>
        <dbReference type="Proteomes" id="UP000589036"/>
    </source>
</evidence>
<evidence type="ECO:0000256" key="2">
    <source>
        <dbReference type="ARBA" id="ARBA00022777"/>
    </source>
</evidence>
<dbReference type="PANTHER" id="PTHR24421">
    <property type="entry name" value="NITRATE/NITRITE SENSOR PROTEIN NARX-RELATED"/>
    <property type="match status" value="1"/>
</dbReference>
<comment type="caution">
    <text evidence="4">The sequence shown here is derived from an EMBL/GenBank/DDBJ whole genome shotgun (WGS) entry which is preliminary data.</text>
</comment>
<dbReference type="SUPFAM" id="SSF55874">
    <property type="entry name" value="ATPase domain of HSP90 chaperone/DNA topoisomerase II/histidine kinase"/>
    <property type="match status" value="1"/>
</dbReference>
<accession>A0A852U9F5</accession>
<dbReference type="EMBL" id="JACCCC010000001">
    <property type="protein sequence ID" value="NYE50580.1"/>
    <property type="molecule type" value="Genomic_DNA"/>
</dbReference>
<dbReference type="GO" id="GO:0000160">
    <property type="term" value="P:phosphorelay signal transduction system"/>
    <property type="evidence" value="ECO:0007669"/>
    <property type="project" value="UniProtKB-KW"/>
</dbReference>
<keyword evidence="5" id="KW-1185">Reference proteome</keyword>
<evidence type="ECO:0000313" key="4">
    <source>
        <dbReference type="EMBL" id="NYE50580.1"/>
    </source>
</evidence>
<dbReference type="Gene3D" id="3.30.565.10">
    <property type="entry name" value="Histidine kinase-like ATPase, C-terminal domain"/>
    <property type="match status" value="1"/>
</dbReference>
<organism evidence="4 5">
    <name type="scientific">Spinactinospora alkalitolerans</name>
    <dbReference type="NCBI Taxonomy" id="687207"/>
    <lineage>
        <taxon>Bacteria</taxon>
        <taxon>Bacillati</taxon>
        <taxon>Actinomycetota</taxon>
        <taxon>Actinomycetes</taxon>
        <taxon>Streptosporangiales</taxon>
        <taxon>Nocardiopsidaceae</taxon>
        <taxon>Spinactinospora</taxon>
    </lineage>
</organism>
<keyword evidence="1" id="KW-0808">Transferase</keyword>
<proteinExistence type="predicted"/>
<gene>
    <name evidence="4" type="ORF">HDA32_005700</name>
</gene>
<dbReference type="GO" id="GO:0016301">
    <property type="term" value="F:kinase activity"/>
    <property type="evidence" value="ECO:0007669"/>
    <property type="project" value="UniProtKB-KW"/>
</dbReference>
<dbReference type="InterPro" id="IPR036890">
    <property type="entry name" value="HATPase_C_sf"/>
</dbReference>
<reference evidence="4 5" key="1">
    <citation type="submission" date="2020-07" db="EMBL/GenBank/DDBJ databases">
        <title>Sequencing the genomes of 1000 actinobacteria strains.</title>
        <authorList>
            <person name="Klenk H.-P."/>
        </authorList>
    </citation>
    <scope>NUCLEOTIDE SEQUENCE [LARGE SCALE GENOMIC DNA]</scope>
    <source>
        <strain evidence="4 5">CXB654</strain>
    </source>
</reference>
<name>A0A852U9F5_9ACTN</name>
<protein>
    <submittedName>
        <fullName evidence="4">Signal transduction histidine kinase</fullName>
    </submittedName>
</protein>
<evidence type="ECO:0000256" key="1">
    <source>
        <dbReference type="ARBA" id="ARBA00022679"/>
    </source>
</evidence>
<sequence length="141" mass="15019">MLTRSARSEVRSAIASSWTTTREAELVHARSLLADVPVDLVTDIGPYSVRAETEQVLALAIREAVTNALTHSRATEIHLSLSQAKSLVALRVRNDGVLRTNGVHGTGPRGIASRCSAIGGDMVAGLDRADHLTSTRRVPAD</sequence>
<dbReference type="RefSeq" id="WP_179646037.1">
    <property type="nucleotide sequence ID" value="NZ_BAAAYY010000044.1"/>
</dbReference>
<evidence type="ECO:0000256" key="3">
    <source>
        <dbReference type="ARBA" id="ARBA00023012"/>
    </source>
</evidence>
<dbReference type="Proteomes" id="UP000589036">
    <property type="component" value="Unassembled WGS sequence"/>
</dbReference>
<dbReference type="InterPro" id="IPR050482">
    <property type="entry name" value="Sensor_HK_TwoCompSys"/>
</dbReference>
<keyword evidence="3" id="KW-0902">Two-component regulatory system</keyword>
<keyword evidence="2 4" id="KW-0418">Kinase</keyword>